<accession>A0AAW5WXU2</accession>
<sequence length="645" mass="69627">MSKQTVNYKKLANEIIDIIGDNNIESVTHCETRLRFIVKNRNKIDDNSIQNLSGVKGVFFGSGQYQVIVGTGVVNHVYEEIEKSKRVNAIYGNDNVQSTEDRSNQPLGRRIMAMLAGIFIPIVPVIAATGLFLGLKSTFTNAEVLKLFGTTPSAIPSSLITVTSILTDTVFAFLPALLVWSTFKYFKGTPIIGIVLGIMLVSPILPNAYSVANGSAKAIMLFNSIPVIGSQGSVLTALVAGFIGAKLELFFRKHMPNVLEQILTPFLTLLVTFAIMILGVGPIVHSIENILVSLVQSLIHLPFGIGGFLIGALYPLMVVVGIHQMMIAIETSLLAATHLNPLITLEAMYGFANLGVALAIFLRAKSQNAKENCASAMASQLFGVSEPTIFGVLIRYNMRPLFVTVFTSGLGAAVLGMFNVAANTYGLAVLPSYLMYIYNFRYLVIYTIVSVLTIVVAFILTNMFAIPKDVLMDDSIASAESKKVEVKDEVIAAPVSGETINLKEVSDPVFSSEMMGKGIAFKTPKSGSINVYAPASGKLSVVAKTGHAYGIKTEHGAEILVHLGLNTVSLNGEGFNVKVKEGESVKKGQLLGSMDVDLIRSKKLDPTIIMVVTNTDDYTKVESNNKNKVEQGEEILSVQKKKIIS</sequence>
<dbReference type="EC" id="2.7.1.211" evidence="11"/>
<comment type="function">
    <text evidence="12">The phosphoenolpyruvate-dependent sugar phosphotransferase system (sugar PTS), a major carbohydrate active transport system, catalyzes the phosphorylation of incoming sugar substrates concomitantly with their translocation across the cell membrane. This system is involved in sucrose transport.</text>
</comment>
<dbReference type="Pfam" id="PF00367">
    <property type="entry name" value="PTS_EIIB"/>
    <property type="match status" value="1"/>
</dbReference>
<dbReference type="InterPro" id="IPR001996">
    <property type="entry name" value="PTS_IIB_1"/>
</dbReference>
<evidence type="ECO:0000256" key="16">
    <source>
        <dbReference type="PROSITE-ProRule" id="PRU00421"/>
    </source>
</evidence>
<dbReference type="InterPro" id="IPR050558">
    <property type="entry name" value="PTS_Sugar-Specific_Components"/>
</dbReference>
<dbReference type="GO" id="GO:0009401">
    <property type="term" value="P:phosphoenolpyruvate-dependent sugar phosphotransferase system"/>
    <property type="evidence" value="ECO:0007669"/>
    <property type="project" value="UniProtKB-KW"/>
</dbReference>
<feature type="transmembrane region" description="Helical" evidence="17">
    <location>
        <begin position="191"/>
        <end position="209"/>
    </location>
</feature>
<dbReference type="Gene3D" id="2.70.70.10">
    <property type="entry name" value="Glucose Permease (Domain IIA)"/>
    <property type="match status" value="1"/>
</dbReference>
<evidence type="ECO:0000259" key="19">
    <source>
        <dbReference type="PROSITE" id="PS51098"/>
    </source>
</evidence>
<feature type="transmembrane region" description="Helical" evidence="17">
    <location>
        <begin position="401"/>
        <end position="422"/>
    </location>
</feature>
<evidence type="ECO:0000256" key="6">
    <source>
        <dbReference type="ARBA" id="ARBA00022683"/>
    </source>
</evidence>
<feature type="transmembrane region" description="Helical" evidence="17">
    <location>
        <begin position="442"/>
        <end position="465"/>
    </location>
</feature>
<dbReference type="CDD" id="cd00212">
    <property type="entry name" value="PTS_IIB_glc"/>
    <property type="match status" value="1"/>
</dbReference>
<evidence type="ECO:0000313" key="21">
    <source>
        <dbReference type="EMBL" id="MCZ9678254.1"/>
    </source>
</evidence>
<dbReference type="GO" id="GO:0008982">
    <property type="term" value="F:protein-N(PI)-phosphohistidine-sugar phosphotransferase activity"/>
    <property type="evidence" value="ECO:0007669"/>
    <property type="project" value="InterPro"/>
</dbReference>
<dbReference type="NCBIfam" id="TIGR00830">
    <property type="entry name" value="PTBA"/>
    <property type="match status" value="1"/>
</dbReference>
<feature type="domain" description="PTS EIIA type-1" evidence="18">
    <location>
        <begin position="507"/>
        <end position="614"/>
    </location>
</feature>
<evidence type="ECO:0000259" key="20">
    <source>
        <dbReference type="PROSITE" id="PS51103"/>
    </source>
</evidence>
<feature type="transmembrane region" description="Helical" evidence="17">
    <location>
        <begin position="299"/>
        <end position="322"/>
    </location>
</feature>
<feature type="transmembrane region" description="Helical" evidence="17">
    <location>
        <begin position="221"/>
        <end position="245"/>
    </location>
</feature>
<dbReference type="InterPro" id="IPR018113">
    <property type="entry name" value="PTrfase_EIIB_Cys"/>
</dbReference>
<evidence type="ECO:0000259" key="18">
    <source>
        <dbReference type="PROSITE" id="PS51093"/>
    </source>
</evidence>
<evidence type="ECO:0000256" key="14">
    <source>
        <dbReference type="ARBA" id="ARBA00074554"/>
    </source>
</evidence>
<dbReference type="AlphaFoldDB" id="A0AAW5WXU2"/>
<dbReference type="PANTHER" id="PTHR30175:SF7">
    <property type="entry name" value="NEGATIVE REGULATOR OF SACY ACTIVITY"/>
    <property type="match status" value="1"/>
</dbReference>
<dbReference type="FunFam" id="2.70.70.10:FF:000001">
    <property type="entry name" value="PTS system glucose-specific IIA component"/>
    <property type="match status" value="1"/>
</dbReference>
<dbReference type="GO" id="GO:0090589">
    <property type="term" value="F:protein-phosphocysteine-trehalose phosphotransferase system transporter activity"/>
    <property type="evidence" value="ECO:0007669"/>
    <property type="project" value="TreeGrafter"/>
</dbReference>
<organism evidence="21 22">
    <name type="scientific">Lactobacillus mulieris</name>
    <dbReference type="NCBI Taxonomy" id="2508708"/>
    <lineage>
        <taxon>Bacteria</taxon>
        <taxon>Bacillati</taxon>
        <taxon>Bacillota</taxon>
        <taxon>Bacilli</taxon>
        <taxon>Lactobacillales</taxon>
        <taxon>Lactobacillaceae</taxon>
        <taxon>Lactobacillus</taxon>
    </lineage>
</organism>
<feature type="transmembrane region" description="Helical" evidence="17">
    <location>
        <begin position="111"/>
        <end position="135"/>
    </location>
</feature>
<name>A0AAW5WXU2_9LACO</name>
<evidence type="ECO:0000256" key="2">
    <source>
        <dbReference type="ARBA" id="ARBA00022448"/>
    </source>
</evidence>
<feature type="domain" description="PTS EIIC type-1" evidence="20">
    <location>
        <begin position="113"/>
        <end position="480"/>
    </location>
</feature>
<dbReference type="InterPro" id="IPR001127">
    <property type="entry name" value="PTS_EIIA_1_perm"/>
</dbReference>
<comment type="subcellular location">
    <subcellularLocation>
        <location evidence="1">Cell membrane</location>
        <topology evidence="1">Multi-pass membrane protein</topology>
    </subcellularLocation>
</comment>
<dbReference type="Gene3D" id="3.30.1360.60">
    <property type="entry name" value="Glucose permease domain IIB"/>
    <property type="match status" value="1"/>
</dbReference>
<dbReference type="RefSeq" id="WP_270007640.1">
    <property type="nucleotide sequence ID" value="NZ_JAKHEY010000004.1"/>
</dbReference>
<keyword evidence="10 17" id="KW-0472">Membrane</keyword>
<evidence type="ECO:0000256" key="17">
    <source>
        <dbReference type="SAM" id="Phobius"/>
    </source>
</evidence>
<feature type="domain" description="PTS EIIB type-1" evidence="19">
    <location>
        <begin position="8"/>
        <end position="91"/>
    </location>
</feature>
<keyword evidence="2" id="KW-0813">Transport</keyword>
<evidence type="ECO:0000256" key="15">
    <source>
        <dbReference type="ARBA" id="ARBA00081008"/>
    </source>
</evidence>
<keyword evidence="9 17" id="KW-1133">Transmembrane helix</keyword>
<dbReference type="PROSITE" id="PS01035">
    <property type="entry name" value="PTS_EIIB_TYPE_1_CYS"/>
    <property type="match status" value="1"/>
</dbReference>
<dbReference type="GO" id="GO:0015771">
    <property type="term" value="P:trehalose transport"/>
    <property type="evidence" value="ECO:0007669"/>
    <property type="project" value="TreeGrafter"/>
</dbReference>
<dbReference type="InterPro" id="IPR013013">
    <property type="entry name" value="PTS_EIIC_1"/>
</dbReference>
<dbReference type="SUPFAM" id="SSF55604">
    <property type="entry name" value="Glucose permease domain IIB"/>
    <property type="match status" value="1"/>
</dbReference>
<evidence type="ECO:0000256" key="1">
    <source>
        <dbReference type="ARBA" id="ARBA00004651"/>
    </source>
</evidence>
<proteinExistence type="predicted"/>
<evidence type="ECO:0000256" key="3">
    <source>
        <dbReference type="ARBA" id="ARBA00022475"/>
    </source>
</evidence>
<feature type="active site" description="Phosphocysteine intermediate; for EIIB activity" evidence="16">
    <location>
        <position position="30"/>
    </location>
</feature>
<dbReference type="PROSITE" id="PS51103">
    <property type="entry name" value="PTS_EIIC_TYPE_1"/>
    <property type="match status" value="1"/>
</dbReference>
<dbReference type="PROSITE" id="PS51098">
    <property type="entry name" value="PTS_EIIB_TYPE_1"/>
    <property type="match status" value="1"/>
</dbReference>
<evidence type="ECO:0000256" key="8">
    <source>
        <dbReference type="ARBA" id="ARBA00022777"/>
    </source>
</evidence>
<comment type="caution">
    <text evidence="21">The sequence shown here is derived from an EMBL/GenBank/DDBJ whole genome shotgun (WGS) entry which is preliminary data.</text>
</comment>
<keyword evidence="4" id="KW-0762">Sugar transport</keyword>
<comment type="catalytic activity">
    <reaction evidence="13">
        <text>N(pros)-phospho-L-histidyl-[protein](out) + sucrose = sucrose 6(G)-phosphate(in) + L-histidyl-[protein]</text>
        <dbReference type="Rhea" id="RHEA:49236"/>
        <dbReference type="Rhea" id="RHEA-COMP:9745"/>
        <dbReference type="Rhea" id="RHEA-COMP:9746"/>
        <dbReference type="ChEBI" id="CHEBI:17992"/>
        <dbReference type="ChEBI" id="CHEBI:29979"/>
        <dbReference type="ChEBI" id="CHEBI:64837"/>
        <dbReference type="ChEBI" id="CHEBI:91002"/>
        <dbReference type="EC" id="2.7.1.211"/>
    </reaction>
</comment>
<reference evidence="21" key="1">
    <citation type="submission" date="2022-01" db="EMBL/GenBank/DDBJ databases">
        <title>STING isolate genome collection.</title>
        <authorList>
            <person name="France M."/>
            <person name="Rutt L."/>
            <person name="Humphrys M."/>
            <person name="Ravel J."/>
        </authorList>
    </citation>
    <scope>NUCLEOTIDE SEQUENCE</scope>
    <source>
        <strain evidence="21">C0081E5</strain>
    </source>
</reference>
<dbReference type="FunFam" id="3.30.1360.60:FF:000001">
    <property type="entry name" value="PTS system glucose-specific IIBC component PtsG"/>
    <property type="match status" value="1"/>
</dbReference>
<gene>
    <name evidence="21" type="ORF">L2Z99_04050</name>
</gene>
<dbReference type="Proteomes" id="UP001211566">
    <property type="component" value="Unassembled WGS sequence"/>
</dbReference>
<keyword evidence="7 17" id="KW-0812">Transmembrane</keyword>
<dbReference type="PANTHER" id="PTHR30175">
    <property type="entry name" value="PHOSPHOTRANSFERASE SYSTEM TRANSPORT PROTEIN"/>
    <property type="match status" value="1"/>
</dbReference>
<keyword evidence="6" id="KW-0598">Phosphotransferase system</keyword>
<dbReference type="Pfam" id="PF00358">
    <property type="entry name" value="PTS_EIIA_1"/>
    <property type="match status" value="1"/>
</dbReference>
<dbReference type="InterPro" id="IPR036878">
    <property type="entry name" value="Glu_permease_IIB"/>
</dbReference>
<protein>
    <recommendedName>
        <fullName evidence="14">PTS system sucrose-specific EIIBCA component</fullName>
        <ecNumber evidence="11">2.7.1.211</ecNumber>
    </recommendedName>
    <alternativeName>
        <fullName evidence="15">EIIBCA-Scr</fullName>
    </alternativeName>
</protein>
<evidence type="ECO:0000256" key="4">
    <source>
        <dbReference type="ARBA" id="ARBA00022597"/>
    </source>
</evidence>
<dbReference type="InterPro" id="IPR011055">
    <property type="entry name" value="Dup_hybrid_motif"/>
</dbReference>
<feature type="transmembrane region" description="Helical" evidence="17">
    <location>
        <begin position="342"/>
        <end position="362"/>
    </location>
</feature>
<dbReference type="EMBL" id="JAKHEY010000004">
    <property type="protein sequence ID" value="MCZ9678254.1"/>
    <property type="molecule type" value="Genomic_DNA"/>
</dbReference>
<evidence type="ECO:0000256" key="5">
    <source>
        <dbReference type="ARBA" id="ARBA00022679"/>
    </source>
</evidence>
<evidence type="ECO:0000256" key="7">
    <source>
        <dbReference type="ARBA" id="ARBA00022692"/>
    </source>
</evidence>
<dbReference type="InterPro" id="IPR003352">
    <property type="entry name" value="PTS_EIIC"/>
</dbReference>
<dbReference type="SUPFAM" id="SSF51261">
    <property type="entry name" value="Duplicated hybrid motif"/>
    <property type="match status" value="1"/>
</dbReference>
<keyword evidence="8" id="KW-0418">Kinase</keyword>
<keyword evidence="3" id="KW-1003">Cell membrane</keyword>
<dbReference type="GO" id="GO:0016301">
    <property type="term" value="F:kinase activity"/>
    <property type="evidence" value="ECO:0007669"/>
    <property type="project" value="UniProtKB-KW"/>
</dbReference>
<evidence type="ECO:0000256" key="9">
    <source>
        <dbReference type="ARBA" id="ARBA00022989"/>
    </source>
</evidence>
<dbReference type="PROSITE" id="PS00371">
    <property type="entry name" value="PTS_EIIA_TYPE_1_HIS"/>
    <property type="match status" value="1"/>
</dbReference>
<dbReference type="GO" id="GO:0005886">
    <property type="term" value="C:plasma membrane"/>
    <property type="evidence" value="ECO:0007669"/>
    <property type="project" value="UniProtKB-SubCell"/>
</dbReference>
<dbReference type="PROSITE" id="PS51093">
    <property type="entry name" value="PTS_EIIA_TYPE_1"/>
    <property type="match status" value="1"/>
</dbReference>
<evidence type="ECO:0000256" key="13">
    <source>
        <dbReference type="ARBA" id="ARBA00048931"/>
    </source>
</evidence>
<evidence type="ECO:0000313" key="22">
    <source>
        <dbReference type="Proteomes" id="UP001211566"/>
    </source>
</evidence>
<keyword evidence="5" id="KW-0808">Transferase</keyword>
<evidence type="ECO:0000256" key="10">
    <source>
        <dbReference type="ARBA" id="ARBA00023136"/>
    </source>
</evidence>
<feature type="transmembrane region" description="Helical" evidence="17">
    <location>
        <begin position="266"/>
        <end position="287"/>
    </location>
</feature>
<dbReference type="Pfam" id="PF02378">
    <property type="entry name" value="PTS_EIIC"/>
    <property type="match status" value="1"/>
</dbReference>
<evidence type="ECO:0000256" key="12">
    <source>
        <dbReference type="ARBA" id="ARBA00045139"/>
    </source>
</evidence>
<feature type="transmembrane region" description="Helical" evidence="17">
    <location>
        <begin position="155"/>
        <end position="179"/>
    </location>
</feature>
<evidence type="ECO:0000256" key="11">
    <source>
        <dbReference type="ARBA" id="ARBA00044053"/>
    </source>
</evidence>